<dbReference type="Pfam" id="PF05226">
    <property type="entry name" value="CHASE2"/>
    <property type="match status" value="1"/>
</dbReference>
<feature type="transmembrane region" description="Helical" evidence="4">
    <location>
        <begin position="313"/>
        <end position="331"/>
    </location>
</feature>
<dbReference type="Gene3D" id="1.10.8.60">
    <property type="match status" value="1"/>
</dbReference>
<feature type="transmembrane region" description="Helical" evidence="4">
    <location>
        <begin position="12"/>
        <end position="32"/>
    </location>
</feature>
<sequence length="819" mass="93335">MLKSFLQKNKFLLLKIFSLLIISAVLFSFSSVNNSLNKSTEYFIKNIFPEKSPDSSIILIKISSNDIETIGPWPIKRSYYALLIKNLKSLGVKKIGLEVFLSARITSQSIYDKLLESEISDAKNVVLSSVAGEIYLKEGIYFTDSLSLPTPKLLNDEIETGHINFYDINNFSIPAELISFNHIEKAFAVQLTNTQPEHKKFIVNIGSSWEEIKSYSLLEFFEMVNQNDDDLRIFKDKIVVIGITDNQISPQFSSAFDEELPGVALHAFAVDNLLNNRYYRENLADISAIAFILLIFLLIYFTEKYKNYSIRIYIIFFAAFLIMLILIQEVFYQKLEASFFIIGFISTSLIHLFQFYSESRKELNIAASEKEILKALLNKKEEELLALKTRAEVSEHDSAELLKNEILKLQNEIQKLQENKEDTTQAEQIKSDNAKLFFGIAYKSKQMDEVVELIRKAAPTDSTILITGESGTGKELVANAIHKLSNRASENFVVVNCAALTESLLESELFGHVKGAFTGAVSDKQGKFEAADKGTIFLDEIGETSENFQVKLLRVLQSGDIEKVGATISKKVNVRVIAATNKNLYELVQQKKFREDLYYRINVINIFIPPLRERKEDIDVIVDYLLSNSETGMSISVAALKALNENEWKGNVRELESVIKRAIIFASSEGRNIIQLRDLPESLSRAVKTNIEDLVIESLRQKKFSHSAISETAKELGNINRTVVAENFRGYSFKLFVENNFDESLTIKQIASSDDEEVLKRVKQKFNTWIENLNDDLKSLNINDFKNVKTTFASKYKNLPQRFHIYLDEVIKYLLNRNS</sequence>
<dbReference type="InterPro" id="IPR058031">
    <property type="entry name" value="AAA_lid_NorR"/>
</dbReference>
<dbReference type="Gene3D" id="3.40.50.300">
    <property type="entry name" value="P-loop containing nucleotide triphosphate hydrolases"/>
    <property type="match status" value="1"/>
</dbReference>
<evidence type="ECO:0000256" key="4">
    <source>
        <dbReference type="SAM" id="Phobius"/>
    </source>
</evidence>
<organism evidence="6">
    <name type="scientific">Ignavibacterium album</name>
    <dbReference type="NCBI Taxonomy" id="591197"/>
    <lineage>
        <taxon>Bacteria</taxon>
        <taxon>Pseudomonadati</taxon>
        <taxon>Ignavibacteriota</taxon>
        <taxon>Ignavibacteria</taxon>
        <taxon>Ignavibacteriales</taxon>
        <taxon>Ignavibacteriaceae</taxon>
        <taxon>Ignavibacterium</taxon>
    </lineage>
</organism>
<reference evidence="6" key="1">
    <citation type="journal article" date="2020" name="mSystems">
        <title>Genome- and Community-Level Interaction Insights into Carbon Utilization and Element Cycling Functions of Hydrothermarchaeota in Hydrothermal Sediment.</title>
        <authorList>
            <person name="Zhou Z."/>
            <person name="Liu Y."/>
            <person name="Xu W."/>
            <person name="Pan J."/>
            <person name="Luo Z.H."/>
            <person name="Li M."/>
        </authorList>
    </citation>
    <scope>NUCLEOTIDE SEQUENCE [LARGE SCALE GENOMIC DNA]</scope>
    <source>
        <strain evidence="6">SpSt-500</strain>
    </source>
</reference>
<dbReference type="PANTHER" id="PTHR32071">
    <property type="entry name" value="TRANSCRIPTIONAL REGULATORY PROTEIN"/>
    <property type="match status" value="1"/>
</dbReference>
<evidence type="ECO:0000256" key="1">
    <source>
        <dbReference type="ARBA" id="ARBA00022741"/>
    </source>
</evidence>
<dbReference type="InterPro" id="IPR025662">
    <property type="entry name" value="Sigma_54_int_dom_ATP-bd_1"/>
</dbReference>
<dbReference type="GO" id="GO:0005524">
    <property type="term" value="F:ATP binding"/>
    <property type="evidence" value="ECO:0007669"/>
    <property type="project" value="UniProtKB-KW"/>
</dbReference>
<dbReference type="InterPro" id="IPR027417">
    <property type="entry name" value="P-loop_NTPase"/>
</dbReference>
<feature type="transmembrane region" description="Helical" evidence="4">
    <location>
        <begin position="283"/>
        <end position="301"/>
    </location>
</feature>
<dbReference type="SMART" id="SM01080">
    <property type="entry name" value="CHASE2"/>
    <property type="match status" value="1"/>
</dbReference>
<keyword evidence="3" id="KW-0175">Coiled coil</keyword>
<gene>
    <name evidence="6" type="ORF">ENS56_07365</name>
</gene>
<dbReference type="FunFam" id="3.40.50.300:FF:000006">
    <property type="entry name" value="DNA-binding transcriptional regulator NtrC"/>
    <property type="match status" value="1"/>
</dbReference>
<dbReference type="InterPro" id="IPR007890">
    <property type="entry name" value="CHASE2"/>
</dbReference>
<keyword evidence="1" id="KW-0547">Nucleotide-binding</keyword>
<evidence type="ECO:0000256" key="2">
    <source>
        <dbReference type="ARBA" id="ARBA00022840"/>
    </source>
</evidence>
<dbReference type="InterPro" id="IPR003593">
    <property type="entry name" value="AAA+_ATPase"/>
</dbReference>
<evidence type="ECO:0000313" key="6">
    <source>
        <dbReference type="EMBL" id="HGT47836.1"/>
    </source>
</evidence>
<feature type="domain" description="Sigma-54 factor interaction" evidence="5">
    <location>
        <begin position="440"/>
        <end position="664"/>
    </location>
</feature>
<dbReference type="SMART" id="SM00382">
    <property type="entry name" value="AAA"/>
    <property type="match status" value="1"/>
</dbReference>
<keyword evidence="4" id="KW-0812">Transmembrane</keyword>
<dbReference type="SUPFAM" id="SSF52540">
    <property type="entry name" value="P-loop containing nucleoside triphosphate hydrolases"/>
    <property type="match status" value="1"/>
</dbReference>
<dbReference type="EMBL" id="DSVI01000008">
    <property type="protein sequence ID" value="HGT47836.1"/>
    <property type="molecule type" value="Genomic_DNA"/>
</dbReference>
<keyword evidence="4" id="KW-0472">Membrane</keyword>
<accession>A0A832CXA6</accession>
<keyword evidence="4" id="KW-1133">Transmembrane helix</keyword>
<dbReference type="PROSITE" id="PS50045">
    <property type="entry name" value="SIGMA54_INTERACT_4"/>
    <property type="match status" value="1"/>
</dbReference>
<dbReference type="Pfam" id="PF00158">
    <property type="entry name" value="Sigma54_activat"/>
    <property type="match status" value="1"/>
</dbReference>
<dbReference type="CDD" id="cd00009">
    <property type="entry name" value="AAA"/>
    <property type="match status" value="1"/>
</dbReference>
<evidence type="ECO:0000259" key="5">
    <source>
        <dbReference type="PROSITE" id="PS50045"/>
    </source>
</evidence>
<comment type="caution">
    <text evidence="6">The sequence shown here is derived from an EMBL/GenBank/DDBJ whole genome shotgun (WGS) entry which is preliminary data.</text>
</comment>
<dbReference type="PANTHER" id="PTHR32071:SF122">
    <property type="entry name" value="SIGMA FACTOR"/>
    <property type="match status" value="1"/>
</dbReference>
<dbReference type="InterPro" id="IPR002078">
    <property type="entry name" value="Sigma_54_int"/>
</dbReference>
<dbReference type="GO" id="GO:0006355">
    <property type="term" value="P:regulation of DNA-templated transcription"/>
    <property type="evidence" value="ECO:0007669"/>
    <property type="project" value="InterPro"/>
</dbReference>
<dbReference type="InterPro" id="IPR025943">
    <property type="entry name" value="Sigma_54_int_dom_ATP-bd_2"/>
</dbReference>
<keyword evidence="2" id="KW-0067">ATP-binding</keyword>
<dbReference type="PROSITE" id="PS00675">
    <property type="entry name" value="SIGMA54_INTERACT_1"/>
    <property type="match status" value="1"/>
</dbReference>
<protein>
    <submittedName>
        <fullName evidence="6">CHASE2 domain-containing protein</fullName>
    </submittedName>
</protein>
<feature type="coiled-coil region" evidence="3">
    <location>
        <begin position="363"/>
        <end position="426"/>
    </location>
</feature>
<dbReference type="Pfam" id="PF25601">
    <property type="entry name" value="AAA_lid_14"/>
    <property type="match status" value="1"/>
</dbReference>
<dbReference type="PROSITE" id="PS00676">
    <property type="entry name" value="SIGMA54_INTERACT_2"/>
    <property type="match status" value="1"/>
</dbReference>
<proteinExistence type="predicted"/>
<name>A0A832CXA6_9BACT</name>
<dbReference type="AlphaFoldDB" id="A0A832CXA6"/>
<evidence type="ECO:0000256" key="3">
    <source>
        <dbReference type="SAM" id="Coils"/>
    </source>
</evidence>